<keyword evidence="2" id="KW-1185">Reference proteome</keyword>
<sequence>MVAVVKLLQYHLNYILARVAYTMLKKKQEFGVVIANMLNY</sequence>
<organism evidence="1 2">
    <name type="scientific">Aneurinibacillus danicus</name>
    <dbReference type="NCBI Taxonomy" id="267746"/>
    <lineage>
        <taxon>Bacteria</taxon>
        <taxon>Bacillati</taxon>
        <taxon>Bacillota</taxon>
        <taxon>Bacilli</taxon>
        <taxon>Bacillales</taxon>
        <taxon>Paenibacillaceae</taxon>
        <taxon>Aneurinibacillus group</taxon>
        <taxon>Aneurinibacillus</taxon>
    </lineage>
</organism>
<reference evidence="1 2" key="1">
    <citation type="submission" date="2019-07" db="EMBL/GenBank/DDBJ databases">
        <title>Whole genome shotgun sequence of Aneurinibacillus danicus NBRC 102444.</title>
        <authorList>
            <person name="Hosoyama A."/>
            <person name="Uohara A."/>
            <person name="Ohji S."/>
            <person name="Ichikawa N."/>
        </authorList>
    </citation>
    <scope>NUCLEOTIDE SEQUENCE [LARGE SCALE GENOMIC DNA]</scope>
    <source>
        <strain evidence="1 2">NBRC 102444</strain>
    </source>
</reference>
<gene>
    <name evidence="1" type="ORF">ADA01nite_42800</name>
</gene>
<name>A0A511VD54_9BACL</name>
<accession>A0A511VD54</accession>
<dbReference type="Proteomes" id="UP000321157">
    <property type="component" value="Unassembled WGS sequence"/>
</dbReference>
<dbReference type="EMBL" id="BJXX01000238">
    <property type="protein sequence ID" value="GEN36820.1"/>
    <property type="molecule type" value="Genomic_DNA"/>
</dbReference>
<proteinExistence type="predicted"/>
<protein>
    <submittedName>
        <fullName evidence="1">Uncharacterized protein</fullName>
    </submittedName>
</protein>
<evidence type="ECO:0000313" key="2">
    <source>
        <dbReference type="Proteomes" id="UP000321157"/>
    </source>
</evidence>
<dbReference type="AlphaFoldDB" id="A0A511VD54"/>
<comment type="caution">
    <text evidence="1">The sequence shown here is derived from an EMBL/GenBank/DDBJ whole genome shotgun (WGS) entry which is preliminary data.</text>
</comment>
<evidence type="ECO:0000313" key="1">
    <source>
        <dbReference type="EMBL" id="GEN36820.1"/>
    </source>
</evidence>